<evidence type="ECO:0000313" key="1">
    <source>
        <dbReference type="EMBL" id="GBH06868.1"/>
    </source>
</evidence>
<reference evidence="1 2" key="1">
    <citation type="submission" date="2018-04" db="EMBL/GenBank/DDBJ databases">
        <title>Draft genome sequence of Pseudomonas syringae pv. actinidiae biovar 1 strains isolated from kiwifruit in Kagawa prefecture.</title>
        <authorList>
            <person name="Tabuchi M."/>
            <person name="Saito M."/>
            <person name="Fujiwara S."/>
            <person name="Sasa N."/>
            <person name="Akimitsu K."/>
            <person name="Gomi K."/>
            <person name="Konishi-Sugita S."/>
            <person name="Hamano K."/>
            <person name="Kataoka I."/>
        </authorList>
    </citation>
    <scope>NUCLEOTIDE SEQUENCE [LARGE SCALE GENOMIC DNA]</scope>
    <source>
        <strain evidence="1 2">MAFF212206</strain>
    </source>
</reference>
<gene>
    <name evidence="1" type="ORF">KPSA1_00201</name>
</gene>
<sequence>MASLDHYREPGFCPEGERTGRRFACPREGLRSGLETRDLSCVRCTECIDFAAGSRQFADKSAPTRSRYSERAKRRPARCRATRFCPEGVGADLSAKGCEAILKQTTLILPDALCVPVLLPVPGRSRTSPLPQKTTVRGQTKRRLVHHTSPVLGAFQCLCLTTWAQPWEMVLAITSTVASTCSR</sequence>
<proteinExistence type="predicted"/>
<accession>A0A2V0Q911</accession>
<keyword evidence="1" id="KW-0808">Transferase</keyword>
<comment type="caution">
    <text evidence="1">The sequence shown here is derived from an EMBL/GenBank/DDBJ whole genome shotgun (WGS) entry which is preliminary data.</text>
</comment>
<protein>
    <submittedName>
        <fullName evidence="1">4-hydroxybenzoate polyprenyltransferase</fullName>
    </submittedName>
</protein>
<dbReference type="Proteomes" id="UP000247480">
    <property type="component" value="Unassembled WGS sequence"/>
</dbReference>
<dbReference type="AlphaFoldDB" id="A0A2V0Q911"/>
<organism evidence="1 2">
    <name type="scientific">Pseudomonas syringae pv. actinidiae</name>
    <dbReference type="NCBI Taxonomy" id="103796"/>
    <lineage>
        <taxon>Bacteria</taxon>
        <taxon>Pseudomonadati</taxon>
        <taxon>Pseudomonadota</taxon>
        <taxon>Gammaproteobacteria</taxon>
        <taxon>Pseudomonadales</taxon>
        <taxon>Pseudomonadaceae</taxon>
        <taxon>Pseudomonas</taxon>
        <taxon>Pseudomonas syringae</taxon>
    </lineage>
</organism>
<dbReference type="GO" id="GO:0016740">
    <property type="term" value="F:transferase activity"/>
    <property type="evidence" value="ECO:0007669"/>
    <property type="project" value="UniProtKB-KW"/>
</dbReference>
<name>A0A2V0Q911_PSESF</name>
<dbReference type="EMBL" id="BGJZ01000004">
    <property type="protein sequence ID" value="GBH06868.1"/>
    <property type="molecule type" value="Genomic_DNA"/>
</dbReference>
<evidence type="ECO:0000313" key="2">
    <source>
        <dbReference type="Proteomes" id="UP000247480"/>
    </source>
</evidence>